<accession>A0ABQ9ER53</accession>
<dbReference type="EMBL" id="JARBDR010000771">
    <property type="protein sequence ID" value="KAJ8307640.1"/>
    <property type="molecule type" value="Genomic_DNA"/>
</dbReference>
<keyword evidence="2" id="KW-0812">Transmembrane</keyword>
<proteinExistence type="predicted"/>
<feature type="compositionally biased region" description="Basic and acidic residues" evidence="1">
    <location>
        <begin position="94"/>
        <end position="142"/>
    </location>
</feature>
<dbReference type="EMBL" id="JARBDR010000918">
    <property type="protein sequence ID" value="KAJ8302044.1"/>
    <property type="molecule type" value="Genomic_DNA"/>
</dbReference>
<keyword evidence="2" id="KW-1133">Transmembrane helix</keyword>
<gene>
    <name evidence="4" type="ORF">KUTeg_014805</name>
    <name evidence="3" type="ORF">KUTeg_021031</name>
</gene>
<evidence type="ECO:0000313" key="3">
    <source>
        <dbReference type="EMBL" id="KAJ8302044.1"/>
    </source>
</evidence>
<sequence length="142" mass="16780">MSEVLRHCCKFNSLFILSVTVIIVYFAESINEWAAKNYRLFARQQYFDSTGLFISVVFSTPILFNCLVIVVMWLISTGNLFVEVKKMKIKRTQKQRDKEQKKDKSNKEKEEKENNDSKEDGKNVEQKKDRKNNEDIESKKDK</sequence>
<evidence type="ECO:0000256" key="1">
    <source>
        <dbReference type="SAM" id="MobiDB-lite"/>
    </source>
</evidence>
<feature type="region of interest" description="Disordered" evidence="1">
    <location>
        <begin position="89"/>
        <end position="142"/>
    </location>
</feature>
<comment type="caution">
    <text evidence="4">The sequence shown here is derived from an EMBL/GenBank/DDBJ whole genome shotgun (WGS) entry which is preliminary data.</text>
</comment>
<reference evidence="4 5" key="1">
    <citation type="submission" date="2022-12" db="EMBL/GenBank/DDBJ databases">
        <title>Chromosome-level genome of Tegillarca granosa.</title>
        <authorList>
            <person name="Kim J."/>
        </authorList>
    </citation>
    <scope>NUCLEOTIDE SEQUENCE [LARGE SCALE GENOMIC DNA]</scope>
    <source>
        <strain evidence="4">Teg-2019</strain>
        <tissue evidence="4">Adductor muscle</tissue>
    </source>
</reference>
<evidence type="ECO:0000313" key="4">
    <source>
        <dbReference type="EMBL" id="KAJ8307640.1"/>
    </source>
</evidence>
<feature type="transmembrane region" description="Helical" evidence="2">
    <location>
        <begin position="50"/>
        <end position="82"/>
    </location>
</feature>
<name>A0ABQ9ER53_TEGGR</name>
<keyword evidence="2" id="KW-0472">Membrane</keyword>
<evidence type="ECO:0000313" key="5">
    <source>
        <dbReference type="Proteomes" id="UP001217089"/>
    </source>
</evidence>
<evidence type="ECO:0008006" key="6">
    <source>
        <dbReference type="Google" id="ProtNLM"/>
    </source>
</evidence>
<dbReference type="Proteomes" id="UP001217089">
    <property type="component" value="Unassembled WGS sequence"/>
</dbReference>
<keyword evidence="5" id="KW-1185">Reference proteome</keyword>
<evidence type="ECO:0000256" key="2">
    <source>
        <dbReference type="SAM" id="Phobius"/>
    </source>
</evidence>
<feature type="transmembrane region" description="Helical" evidence="2">
    <location>
        <begin position="12"/>
        <end position="30"/>
    </location>
</feature>
<dbReference type="InterPro" id="IPR026721">
    <property type="entry name" value="TMEM18"/>
</dbReference>
<dbReference type="Pfam" id="PF14770">
    <property type="entry name" value="TMEM18"/>
    <property type="match status" value="1"/>
</dbReference>
<protein>
    <recommendedName>
        <fullName evidence="6">Transmembrane protein 18</fullName>
    </recommendedName>
</protein>
<organism evidence="4 5">
    <name type="scientific">Tegillarca granosa</name>
    <name type="common">Malaysian cockle</name>
    <name type="synonym">Anadara granosa</name>
    <dbReference type="NCBI Taxonomy" id="220873"/>
    <lineage>
        <taxon>Eukaryota</taxon>
        <taxon>Metazoa</taxon>
        <taxon>Spiralia</taxon>
        <taxon>Lophotrochozoa</taxon>
        <taxon>Mollusca</taxon>
        <taxon>Bivalvia</taxon>
        <taxon>Autobranchia</taxon>
        <taxon>Pteriomorphia</taxon>
        <taxon>Arcoida</taxon>
        <taxon>Arcoidea</taxon>
        <taxon>Arcidae</taxon>
        <taxon>Tegillarca</taxon>
    </lineage>
</organism>